<dbReference type="Gene3D" id="3.30.70.60">
    <property type="match status" value="1"/>
</dbReference>
<dbReference type="Pfam" id="PF04350">
    <property type="entry name" value="PilO"/>
    <property type="match status" value="1"/>
</dbReference>
<dbReference type="InterPro" id="IPR007445">
    <property type="entry name" value="PilO"/>
</dbReference>
<evidence type="ECO:0000313" key="2">
    <source>
        <dbReference type="EMBL" id="TWT59932.1"/>
    </source>
</evidence>
<dbReference type="RefSeq" id="WP_146502108.1">
    <property type="nucleotide sequence ID" value="NZ_SJPG01000001.1"/>
</dbReference>
<dbReference type="Proteomes" id="UP000316095">
    <property type="component" value="Unassembled WGS sequence"/>
</dbReference>
<evidence type="ECO:0000313" key="3">
    <source>
        <dbReference type="Proteomes" id="UP000316095"/>
    </source>
</evidence>
<comment type="caution">
    <text evidence="2">The sequence shown here is derived from an EMBL/GenBank/DDBJ whole genome shotgun (WGS) entry which is preliminary data.</text>
</comment>
<dbReference type="AlphaFoldDB" id="A0A5C5XDD9"/>
<dbReference type="EMBL" id="SJPG01000001">
    <property type="protein sequence ID" value="TWT59932.1"/>
    <property type="molecule type" value="Genomic_DNA"/>
</dbReference>
<dbReference type="OrthoDB" id="274838at2"/>
<dbReference type="GO" id="GO:0043107">
    <property type="term" value="P:type IV pilus-dependent motility"/>
    <property type="evidence" value="ECO:0007669"/>
    <property type="project" value="InterPro"/>
</dbReference>
<gene>
    <name evidence="2" type="ORF">Pan54_06430</name>
</gene>
<accession>A0A5C5XDD9</accession>
<dbReference type="GO" id="GO:0043683">
    <property type="term" value="P:type IV pilus assembly"/>
    <property type="evidence" value="ECO:0007669"/>
    <property type="project" value="InterPro"/>
</dbReference>
<protein>
    <submittedName>
        <fullName evidence="2">Pilus assembly protein, PilO</fullName>
    </submittedName>
</protein>
<feature type="transmembrane region" description="Helical" evidence="1">
    <location>
        <begin position="15"/>
        <end position="36"/>
    </location>
</feature>
<proteinExistence type="predicted"/>
<organism evidence="2 3">
    <name type="scientific">Rubinisphaera italica</name>
    <dbReference type="NCBI Taxonomy" id="2527969"/>
    <lineage>
        <taxon>Bacteria</taxon>
        <taxon>Pseudomonadati</taxon>
        <taxon>Planctomycetota</taxon>
        <taxon>Planctomycetia</taxon>
        <taxon>Planctomycetales</taxon>
        <taxon>Planctomycetaceae</taxon>
        <taxon>Rubinisphaera</taxon>
    </lineage>
</organism>
<dbReference type="InterPro" id="IPR014717">
    <property type="entry name" value="Transl_elong_EF1B/ribsomal_bS6"/>
</dbReference>
<keyword evidence="3" id="KW-1185">Reference proteome</keyword>
<keyword evidence="1" id="KW-0472">Membrane</keyword>
<keyword evidence="1" id="KW-1133">Transmembrane helix</keyword>
<evidence type="ECO:0000256" key="1">
    <source>
        <dbReference type="SAM" id="Phobius"/>
    </source>
</evidence>
<keyword evidence="1" id="KW-0812">Transmembrane</keyword>
<sequence>MNSLTEKFSINQLTLLIHSAGGLMIIGSIIVAWICFIHPMQKKLSVNQTHVEVFNQLGDQRSNVEKLNSELISQLQLANTHVEAITRKVSDKLVIDQFLQEIGNLAEVHKVHIQEFRPGNFAKHGDYQALTVSMTLSGPFAGICKFFNELEDFDRMNRVKSAQISPQGAAGENCSVSMVLELYTLPPAAIAENVREKIDV</sequence>
<name>A0A5C5XDD9_9PLAN</name>
<reference evidence="2 3" key="1">
    <citation type="submission" date="2019-02" db="EMBL/GenBank/DDBJ databases">
        <title>Deep-cultivation of Planctomycetes and their phenomic and genomic characterization uncovers novel biology.</title>
        <authorList>
            <person name="Wiegand S."/>
            <person name="Jogler M."/>
            <person name="Boedeker C."/>
            <person name="Pinto D."/>
            <person name="Vollmers J."/>
            <person name="Rivas-Marin E."/>
            <person name="Kohn T."/>
            <person name="Peeters S.H."/>
            <person name="Heuer A."/>
            <person name="Rast P."/>
            <person name="Oberbeckmann S."/>
            <person name="Bunk B."/>
            <person name="Jeske O."/>
            <person name="Meyerdierks A."/>
            <person name="Storesund J.E."/>
            <person name="Kallscheuer N."/>
            <person name="Luecker S."/>
            <person name="Lage O.M."/>
            <person name="Pohl T."/>
            <person name="Merkel B.J."/>
            <person name="Hornburger P."/>
            <person name="Mueller R.-W."/>
            <person name="Bruemmer F."/>
            <person name="Labrenz M."/>
            <person name="Spormann A.M."/>
            <person name="Op Den Camp H."/>
            <person name="Overmann J."/>
            <person name="Amann R."/>
            <person name="Jetten M.S.M."/>
            <person name="Mascher T."/>
            <person name="Medema M.H."/>
            <person name="Devos D.P."/>
            <person name="Kaster A.-K."/>
            <person name="Ovreas L."/>
            <person name="Rohde M."/>
            <person name="Galperin M.Y."/>
            <person name="Jogler C."/>
        </authorList>
    </citation>
    <scope>NUCLEOTIDE SEQUENCE [LARGE SCALE GENOMIC DNA]</scope>
    <source>
        <strain evidence="2 3">Pan54</strain>
    </source>
</reference>